<proteinExistence type="predicted"/>
<dbReference type="EMBL" id="FP929056">
    <property type="protein sequence ID" value="CBL27801.1"/>
    <property type="molecule type" value="Genomic_DNA"/>
</dbReference>
<reference evidence="1 2" key="2">
    <citation type="submission" date="2010-03" db="EMBL/GenBank/DDBJ databases">
        <authorList>
            <person name="Pajon A."/>
        </authorList>
    </citation>
    <scope>NUCLEOTIDE SEQUENCE [LARGE SCALE GENOMIC DNA]</scope>
    <source>
        <strain evidence="1 2">SGP1</strain>
    </source>
</reference>
<dbReference type="Proteomes" id="UP000008957">
    <property type="component" value="Chromosome"/>
</dbReference>
<name>A0AB94IVP0_9BACT</name>
<evidence type="ECO:0000313" key="1">
    <source>
        <dbReference type="EMBL" id="CBL27801.1"/>
    </source>
</evidence>
<accession>A0AB94IVP0</accession>
<dbReference type="AlphaFoldDB" id="A0AB94IVP0"/>
<gene>
    <name evidence="1" type="ORF">SY1_02920</name>
</gene>
<keyword evidence="2" id="KW-1185">Reference proteome</keyword>
<sequence>MVLLAHCILNPNAKIAGAAQTRGAIPGVLEGLLQDGVGIVQLPCPEQTFGGCRRWGMTREQYDVPCYRKHCRSLLEDVVDQMEDYLRNGYEVLGIVGVDGSPSCGVDRTCAGYKGGEIASMPSLPSFSCVDGRGVFMECLTSMLQSRGLSIPAVGIDEGIQEALSWKELLKGLRGGSARPCGS</sequence>
<evidence type="ECO:0000313" key="2">
    <source>
        <dbReference type="Proteomes" id="UP000008957"/>
    </source>
</evidence>
<dbReference type="KEGG" id="sbr:SY1_02920"/>
<dbReference type="NCBIfam" id="NF045597">
    <property type="entry name" value="TudS_rel_CD3072"/>
    <property type="match status" value="1"/>
</dbReference>
<protein>
    <submittedName>
        <fullName evidence="1">Predicted secreted protein</fullName>
    </submittedName>
</protein>
<dbReference type="InterPro" id="IPR054648">
    <property type="entry name" value="TudS-rel"/>
</dbReference>
<organism evidence="1 2">
    <name type="scientific">Fretibacterium fastidiosum</name>
    <dbReference type="NCBI Taxonomy" id="651822"/>
    <lineage>
        <taxon>Bacteria</taxon>
        <taxon>Thermotogati</taxon>
        <taxon>Synergistota</taxon>
        <taxon>Synergistia</taxon>
        <taxon>Synergistales</taxon>
        <taxon>Aminobacteriaceae</taxon>
        <taxon>Fretibacterium</taxon>
    </lineage>
</organism>
<reference evidence="2" key="1">
    <citation type="submission" date="2010-03" db="EMBL/GenBank/DDBJ databases">
        <title>The genome sequence of Synergistetes sp. SGP1.</title>
        <authorList>
            <consortium name="metaHIT consortium -- http://www.metahit.eu/"/>
            <person name="Pajon A."/>
            <person name="Turner K."/>
            <person name="Parkhill J."/>
            <person name="Wade W."/>
            <person name="Vartoukian S."/>
        </authorList>
    </citation>
    <scope>NUCLEOTIDE SEQUENCE [LARGE SCALE GENOMIC DNA]</scope>
    <source>
        <strain evidence="2">SGP1</strain>
    </source>
</reference>